<evidence type="ECO:0000313" key="3">
    <source>
        <dbReference type="Proteomes" id="UP000193719"/>
    </source>
</evidence>
<name>A0A1Y1VAX3_9FUNG</name>
<gene>
    <name evidence="2" type="ORF">BCR36DRAFT_351388</name>
</gene>
<dbReference type="InterPro" id="IPR036465">
    <property type="entry name" value="vWFA_dom_sf"/>
</dbReference>
<dbReference type="STRING" id="1754191.A0A1Y1VAX3"/>
<accession>A0A1Y1VAX3</accession>
<dbReference type="GO" id="GO:0005777">
    <property type="term" value="C:peroxisome"/>
    <property type="evidence" value="ECO:0007669"/>
    <property type="project" value="InterPro"/>
</dbReference>
<protein>
    <submittedName>
        <fullName evidence="2">Uncharacterized protein</fullName>
    </submittedName>
</protein>
<reference evidence="2 3" key="2">
    <citation type="submission" date="2016-08" db="EMBL/GenBank/DDBJ databases">
        <title>Pervasive Adenine N6-methylation of Active Genes in Fungi.</title>
        <authorList>
            <consortium name="DOE Joint Genome Institute"/>
            <person name="Mondo S.J."/>
            <person name="Dannebaum R.O."/>
            <person name="Kuo R.C."/>
            <person name="Labutti K."/>
            <person name="Haridas S."/>
            <person name="Kuo A."/>
            <person name="Salamov A."/>
            <person name="Ahrendt S.R."/>
            <person name="Lipzen A."/>
            <person name="Sullivan W."/>
            <person name="Andreopoulos W.B."/>
            <person name="Clum A."/>
            <person name="Lindquist E."/>
            <person name="Daum C."/>
            <person name="Ramamoorthy G.K."/>
            <person name="Gryganskyi A."/>
            <person name="Culley D."/>
            <person name="Magnuson J.K."/>
            <person name="James T.Y."/>
            <person name="O'Malley M.A."/>
            <person name="Stajich J.E."/>
            <person name="Spatafora J.W."/>
            <person name="Visel A."/>
            <person name="Grigoriev I.V."/>
        </authorList>
    </citation>
    <scope>NUCLEOTIDE SEQUENCE [LARGE SCALE GENOMIC DNA]</scope>
    <source>
        <strain evidence="3">finn</strain>
    </source>
</reference>
<feature type="region of interest" description="Disordered" evidence="1">
    <location>
        <begin position="796"/>
        <end position="856"/>
    </location>
</feature>
<dbReference type="OrthoDB" id="43547at2759"/>
<dbReference type="SUPFAM" id="SSF53300">
    <property type="entry name" value="vWA-like"/>
    <property type="match status" value="1"/>
</dbReference>
<feature type="compositionally biased region" description="Low complexity" evidence="1">
    <location>
        <begin position="796"/>
        <end position="825"/>
    </location>
</feature>
<feature type="region of interest" description="Disordered" evidence="1">
    <location>
        <begin position="1095"/>
        <end position="1122"/>
    </location>
</feature>
<dbReference type="PANTHER" id="PTHR14918">
    <property type="entry name" value="KICSTOR COMPLEX PROTEIN SZT2"/>
    <property type="match status" value="1"/>
</dbReference>
<dbReference type="EMBL" id="MCFH01000018">
    <property type="protein sequence ID" value="ORX51512.1"/>
    <property type="molecule type" value="Genomic_DNA"/>
</dbReference>
<dbReference type="Proteomes" id="UP000193719">
    <property type="component" value="Unassembled WGS sequence"/>
</dbReference>
<feature type="compositionally biased region" description="Low complexity" evidence="1">
    <location>
        <begin position="669"/>
        <end position="686"/>
    </location>
</feature>
<dbReference type="PANTHER" id="PTHR14918:SF3">
    <property type="entry name" value="KICSTOR COMPLEX PROTEIN SZT2"/>
    <property type="match status" value="1"/>
</dbReference>
<proteinExistence type="predicted"/>
<feature type="region of interest" description="Disordered" evidence="1">
    <location>
        <begin position="669"/>
        <end position="702"/>
    </location>
</feature>
<keyword evidence="3" id="KW-1185">Reference proteome</keyword>
<reference evidence="2 3" key="1">
    <citation type="submission" date="2016-08" db="EMBL/GenBank/DDBJ databases">
        <title>Genomes of anaerobic fungi encode conserved fungal cellulosomes for biomass hydrolysis.</title>
        <authorList>
            <consortium name="DOE Joint Genome Institute"/>
            <person name="Haitjema C.H."/>
            <person name="Gilmore S.P."/>
            <person name="Henske J.K."/>
            <person name="Solomon K.V."/>
            <person name="De Groot R."/>
            <person name="Kuo A."/>
            <person name="Mondo S.J."/>
            <person name="Salamov A.A."/>
            <person name="Labutti K."/>
            <person name="Zhao Z."/>
            <person name="Chiniquy J."/>
            <person name="Barry K."/>
            <person name="Brewer H.M."/>
            <person name="Purvine S.O."/>
            <person name="Wright A.T."/>
            <person name="Boxma B."/>
            <person name="Van Alen T."/>
            <person name="Hackstein J.H."/>
            <person name="Baker S.E."/>
            <person name="Grigoriev I.V."/>
            <person name="O'Malley M.A."/>
        </authorList>
    </citation>
    <scope>NUCLEOTIDE SEQUENCE [LARGE SCALE GENOMIC DNA]</scope>
    <source>
        <strain evidence="3">finn</strain>
    </source>
</reference>
<comment type="caution">
    <text evidence="2">The sequence shown here is derived from an EMBL/GenBank/DDBJ whole genome shotgun (WGS) entry which is preliminary data.</text>
</comment>
<feature type="region of interest" description="Disordered" evidence="1">
    <location>
        <begin position="2185"/>
        <end position="2214"/>
    </location>
</feature>
<feature type="compositionally biased region" description="Basic and acidic residues" evidence="1">
    <location>
        <begin position="1097"/>
        <end position="1109"/>
    </location>
</feature>
<dbReference type="InterPro" id="IPR033228">
    <property type="entry name" value="SZT2"/>
</dbReference>
<dbReference type="Gene3D" id="3.40.50.410">
    <property type="entry name" value="von Willebrand factor, type A domain"/>
    <property type="match status" value="1"/>
</dbReference>
<feature type="compositionally biased region" description="Basic and acidic residues" evidence="1">
    <location>
        <begin position="1934"/>
        <end position="1943"/>
    </location>
</feature>
<feature type="compositionally biased region" description="Polar residues" evidence="1">
    <location>
        <begin position="2194"/>
        <end position="2214"/>
    </location>
</feature>
<evidence type="ECO:0000313" key="2">
    <source>
        <dbReference type="EMBL" id="ORX51512.1"/>
    </source>
</evidence>
<sequence>MESSKITKRLQSNRQLDKARNVVVYIKNPLMYSRSEYERWILNHMFTSINVEDLKNENNNLIEILEITSDPQFSWTVFHSNSMNFQQQQKIIKPSKDNIKMLNSPSSSSSSSTSTSTSKKSEYIIFPHTKIISIAAEYSYTFLINFSSSMSTIDTSVNKPLITEAIEIMFRCLDGIIRPFSLDSSIYNKSFVFEPKIYISVIVEATNTIVIDDSSKRESSNNSRYKVVLQETLLNLSNIPMVIEKLYNLLLDFEMELHHTRNNLDIDEEFKMESIPNIKHHSQNKNSAFITNSLEYALFSFAVSSNNAHQGLVLITDGVNRYRSSLSKDSCRKLVRDNVLVTIIQVGSSNGYIPSSNFGYVVDNEQLRFIALATSGKFLYSSDCPLLDEYNEKESSLSPNFYHRALMLRERSFTKLNSDNRYNSVYDGCERIIDIPRPRLIKISKMSIIHDFSSQDSRFPWDINSQSPISSEILCGYKEYTLNVDLDHVLATRLREGFCIHGVILHSSTKSGRSDKIEIVMNLHIFSNVTIQYSLRAPWRSHNTSMYSSSLMSMAQKSNTNLVNNSISAGSSSAIIGSNSSGSDSVGNTLSPLFPPPVSKYYKIEVSLNILAHHTFALFFINHFESRGSFINPNHENLVSLHSILESIWETDENLKLVASFNSKHSLFTTSQQKSSTSPTRRPTTGVGSGSGGEGSLPKTNHNMDLNSDQHISFWQYINQIVLNKSTRSLVDEARIELILCPTYANFSSILQNGSFSDANRNKRGIALTLISRYFNEWASFVVPKNTFIKFIPSISSNSKTSSSSTEGFSTKSPSSSATTTTTSTNLEKEASGSYQNQPSYSEYSSTVPSQKASRQSSTININTTLNLSQDSIQSSSGISISSPNQVSTNTTPVTTTASTTFANAIQTPTGFCMARIILEAEGIISLCLVFFNVSVEDRETIINDMRSEISALEHIARNGLDNKIRPIFVCKKNLSRILVRYKNTNFNSNLSRNSMSRSLRKFIHEMNIMTPFHSHPILLDYMMHNRWIYLSDVSVKSLNMKIHMHELAYYLLYQSRLEDGFMLVSESNDFLILTREYDIADIEAACPGKRITSVKDTQDSEEEKKKLIEGQSNSTRVNYGPKDSKSSSICSVQYIIFKDNTNMLTITELWMEPIYTENMTDVYSIISERILAKDRRLTSKIYTFDKIHYNSRAWLDEETVKLVNDINQNNVVAVPSIFSICPVLLTSNFVVSLYNVPVIIKNVTSNNTSDDISTISDEKLESDNVFDVLLSSKELTNEPEANPTTAITPVQAKEVPLSALSNDLGIMLNPLLQMEDDNGSVASSNKYFSELPLLCPKTLLDKENYSLYPKSCYILHYFFERELMKVSNSKILVNGTYHFDDLDVLQYVVEFIRSKKENHEFDDDDSTILMKELKYNSCFVRYRDANSFSLAFLPEYTSLQENNVEPLYQYFSVAVFECQRQQPINPIIDTKIGESIHNLLKSPKEAELEKEKLLPILKLIVENGQHEEEIVNETEVSAFTETETEVTDIKDSSLAIQEPETDTDIIRKPNKIKNGQMILYGYGGNRQGCNSNALPISGPTLNFISDIQKAYSHAFIKSIYTGLIQGNSINVEDFEMVLKHCEESSIDIDITSYLDVRTLCRSWNNDTDNEFKDVTQKFAAVLNHHFKLISTEEIYGKNIYFYRPVFDTRNHLYNTHHDKDLQILEKSLEYSETPLFIRLEVCYQRQGYKTVSLPVFDIPSSYDFFFDGDNESHAHLIPNISAFDFGNTGVGIDNGYKATLRIVCMTLPILHSMEDSQSQEDVDSKLFYEEAGFNGLPEVSLDKQEALLETKNRIEWLLKEEVMHGLLQFQPITESILRYVETQLRTKNPFVEVPTHTAMPLAFVSPQLGQILFLQEFMKANKFTYPYVIKNLGGFFYVTEDTKKRKGKSGGNDTKDKTKSSDQEAMTFDLSHSLGISIGDNDTISSDEENSKNGGEEEEKSIDSSIDIEPASKLRFWLIVTLRQSSVQLYYYSKTVLGMERASIMRCIRKAIQDVCERVNRLILLRMLHEKHRASKYLIIPGKDDEGSDNEQMSDEEIDGYEHNVVSDEEITSGTGDLLNALSIKMDENRTFSYGQFACPLMFTKQFPLYWRFRVNQALKYLSRALQPLAIENRKNMYFYSKNKDDPIFYMKLSETNIDFESGVDDNGRAMSPDSSQLDRTNSSSGFRKNSQRNSEHSLILEVYGVDTPGKDITDEFCAMIEGKLNLSTLSIMSSTLLRNVRLTSQDIDFILPKNSGPLKRIFYRLPNGLKYRHIYINYLKQNMLLYLLSMNGSDVVNALQHYYNSGYSCPFIKHNNSASQPPTPTPTSTGFVSGEEQLFGDISFLYNYFQNFKGPSPLESAVGSGIACICLSFFDREGNVITRQTDVDEEVHEDINPKDTIQMIDNIENRENLGSTNVIVEVWMQGSINTDVLVERIQQSLEETLSDYIIEIGLSNLKDNYPHTPMQEGSPSKFYEGTSIISETLKLSDNEIKKFNTFFTSCRNVLANASNNNNPVICELSSNIQLLPWMMENLVLEIKEALSDYQGIMSQYILHPAANIETLSEKAHLHLYDSSEDNSEISSYLFILSNGINCKNRNIHNSSLLVERKSSTESFRSRHSSSDISTNTMMQSYSHPKSRFLNSNISSYSSKSVEDILLYPSISDSFRTCLLSVYIDVHGVSLYTYNWNRSYCEQIFSSIARLLSWHNLRKQLLNNIIYQKLGFFHHHVESKVVIISKPRLLRNMGTSQKYAQYSDIENIVENCSCPLSKLDENNETSQRLNNLMNDYGNIRLSAPLKSVLKYNFIKSQDIQELQADLIQRNGVEFLESYNRQKKNKQKQEILQKVYTKWGKFQNSHNDTEFSSEFNLRSSRLIHSCRTPLLFASPHIRDSLVLLSNETYLRTDTDNDPDDLVNLDKNSIVWFKDLMIKIFKEYVEYLKNLGLRIVTTHQDLQNSPKFTISKSLSVDSFMVYLQKTFSEGVLIVQVGIQGIFVCVDLYTIQYGRHIRKSENQYSYSTWQNYQLFAQECAKFKNLVHVKSFVYDFHLRYCQLILDEKTGYFPLDILDILNTFVRYNPKHQDFARNRILKGQCTVDCSSFSGNQRLFQYILRNPSRYGFRPVKSHGETVACYLSSNFADFNQTEDVYSEGDNLYQYTLVVYNTNPLLDDDNHLNVSLKHKGMLNLDYFLIVLNRKHVFPHSAIRQTNISKIKPQNASSQKYYNDDDNDPLKEYLSASNTLGDVVKFAERRIEILIEKAIRYYSKDSLWRQLLNGEISEYCSKIDPTLPNLWEQPLGDLSMGHWTKLFFETWSSHRRSLLEIDPQLSNLFLNQELCWPDIFDYLSQHYYQNHRQLYDKFTRHLILFDTNYTGYLVHFSLHQDKRVDCELICLNPDIKLSDKELPFVSECINTICFYLWLKTVEDEN</sequence>
<feature type="region of interest" description="Disordered" evidence="1">
    <location>
        <begin position="1924"/>
        <end position="1985"/>
    </location>
</feature>
<feature type="compositionally biased region" description="Polar residues" evidence="1">
    <location>
        <begin position="833"/>
        <end position="856"/>
    </location>
</feature>
<organism evidence="2 3">
    <name type="scientific">Piromyces finnis</name>
    <dbReference type="NCBI Taxonomy" id="1754191"/>
    <lineage>
        <taxon>Eukaryota</taxon>
        <taxon>Fungi</taxon>
        <taxon>Fungi incertae sedis</taxon>
        <taxon>Chytridiomycota</taxon>
        <taxon>Chytridiomycota incertae sedis</taxon>
        <taxon>Neocallimastigomycetes</taxon>
        <taxon>Neocallimastigales</taxon>
        <taxon>Neocallimastigaceae</taxon>
        <taxon>Piromyces</taxon>
    </lineage>
</organism>
<evidence type="ECO:0000256" key="1">
    <source>
        <dbReference type="SAM" id="MobiDB-lite"/>
    </source>
</evidence>